<comment type="caution">
    <text evidence="3">The sequence shown here is derived from an EMBL/GenBank/DDBJ whole genome shotgun (WGS) entry which is preliminary data.</text>
</comment>
<dbReference type="InterPro" id="IPR014820">
    <property type="entry name" value="PriCT_1"/>
</dbReference>
<feature type="domain" description="Primase C-terminal 1" evidence="1">
    <location>
        <begin position="196"/>
        <end position="267"/>
    </location>
</feature>
<dbReference type="CDD" id="cd04859">
    <property type="entry name" value="Prim_Pol"/>
    <property type="match status" value="1"/>
</dbReference>
<dbReference type="SMART" id="SM00942">
    <property type="entry name" value="PriCT_1"/>
    <property type="match status" value="1"/>
</dbReference>
<gene>
    <name evidence="3" type="ORF">RV14_GL001295</name>
</gene>
<sequence>MQMMEAALNYAKLGFSVIPMKEKTPLIKFADCPPLTEEEIHKYWTMYPFANIAVKTDKFFVIDIDRHSGGDDGFKSIALYEHPEQFKQTMFQKTPNGGEQLFYFKKDGFPKNQAISWLPGVDVKAHHNNYVMVPPSQTSKGFYEWCVVEKGNEVLTPTSIVTADSELIKAVSKREENHAFKRPNFKPNFGYKNKTTELFETVAEGFGSKNSGRNDRLAKFVGGLLLRGVEEERVRSLSYTTNQNSIDPLPQKEVEATVNSIIKKHYREKGAVSNH</sequence>
<dbReference type="STRING" id="150033.RV14_GL001295"/>
<evidence type="ECO:0000259" key="1">
    <source>
        <dbReference type="SMART" id="SM00942"/>
    </source>
</evidence>
<dbReference type="EMBL" id="JXLB01000029">
    <property type="protein sequence ID" value="OJG77963.1"/>
    <property type="molecule type" value="Genomic_DNA"/>
</dbReference>
<evidence type="ECO:0000313" key="4">
    <source>
        <dbReference type="Proteomes" id="UP000182152"/>
    </source>
</evidence>
<dbReference type="Gene3D" id="3.30.720.160">
    <property type="entry name" value="Bifunctional DNA primase/polymerase, N-terminal"/>
    <property type="match status" value="1"/>
</dbReference>
<dbReference type="SMART" id="SM00943">
    <property type="entry name" value="Prim-Pol"/>
    <property type="match status" value="1"/>
</dbReference>
<keyword evidence="4" id="KW-1185">Reference proteome</keyword>
<dbReference type="Pfam" id="PF09250">
    <property type="entry name" value="Prim-Pol"/>
    <property type="match status" value="1"/>
</dbReference>
<proteinExistence type="predicted"/>
<dbReference type="AlphaFoldDB" id="A0A1L8WAB4"/>
<protein>
    <recommendedName>
        <fullName evidence="5">DNA primase</fullName>
    </recommendedName>
</protein>
<name>A0A1L8WAB4_9ENTE</name>
<organism evidence="3 4">
    <name type="scientific">Enterococcus ratti</name>
    <dbReference type="NCBI Taxonomy" id="150033"/>
    <lineage>
        <taxon>Bacteria</taxon>
        <taxon>Bacillati</taxon>
        <taxon>Bacillota</taxon>
        <taxon>Bacilli</taxon>
        <taxon>Lactobacillales</taxon>
        <taxon>Enterococcaceae</taxon>
        <taxon>Enterococcus</taxon>
    </lineage>
</organism>
<reference evidence="3 4" key="1">
    <citation type="submission" date="2014-12" db="EMBL/GenBank/DDBJ databases">
        <title>Draft genome sequences of 29 type strains of Enterococci.</title>
        <authorList>
            <person name="Zhong Z."/>
            <person name="Sun Z."/>
            <person name="Liu W."/>
            <person name="Zhang W."/>
            <person name="Zhang H."/>
        </authorList>
    </citation>
    <scope>NUCLEOTIDE SEQUENCE [LARGE SCALE GENOMIC DNA]</scope>
    <source>
        <strain evidence="3 4">DSM 15687</strain>
    </source>
</reference>
<dbReference type="Pfam" id="PF08708">
    <property type="entry name" value="PriCT_1"/>
    <property type="match status" value="1"/>
</dbReference>
<feature type="domain" description="DNA primase/polymerase bifunctional N-terminal" evidence="2">
    <location>
        <begin position="7"/>
        <end position="160"/>
    </location>
</feature>
<dbReference type="SUPFAM" id="SSF56747">
    <property type="entry name" value="Prim-pol domain"/>
    <property type="match status" value="1"/>
</dbReference>
<evidence type="ECO:0008006" key="5">
    <source>
        <dbReference type="Google" id="ProtNLM"/>
    </source>
</evidence>
<accession>A0A1L8WAB4</accession>
<dbReference type="Proteomes" id="UP000182152">
    <property type="component" value="Unassembled WGS sequence"/>
</dbReference>
<dbReference type="OrthoDB" id="9763644at2"/>
<evidence type="ECO:0000313" key="3">
    <source>
        <dbReference type="EMBL" id="OJG77963.1"/>
    </source>
</evidence>
<evidence type="ECO:0000259" key="2">
    <source>
        <dbReference type="SMART" id="SM00943"/>
    </source>
</evidence>
<dbReference type="InterPro" id="IPR015330">
    <property type="entry name" value="DNA_primase/pol_bifunc_N"/>
</dbReference>